<dbReference type="GO" id="GO:0009306">
    <property type="term" value="P:protein secretion"/>
    <property type="evidence" value="ECO:0007669"/>
    <property type="project" value="InterPro"/>
</dbReference>
<dbReference type="InterPro" id="IPR004846">
    <property type="entry name" value="T2SS/T3SS_dom"/>
</dbReference>
<dbReference type="InterPro" id="IPR050810">
    <property type="entry name" value="Bact_Secretion_Sys_Channel"/>
</dbReference>
<evidence type="ECO:0000313" key="5">
    <source>
        <dbReference type="Proteomes" id="UP000555728"/>
    </source>
</evidence>
<reference evidence="4 5" key="1">
    <citation type="submission" date="2020-08" db="EMBL/GenBank/DDBJ databases">
        <title>Genome sequencing of Purple Non-Sulfur Bacteria from various extreme environments.</title>
        <authorList>
            <person name="Mayer M."/>
        </authorList>
    </citation>
    <scope>NUCLEOTIDE SEQUENCE [LARGE SCALE GENOMIC DNA]</scope>
    <source>
        <strain evidence="4 5">JA135</strain>
    </source>
</reference>
<evidence type="ECO:0000256" key="2">
    <source>
        <dbReference type="SAM" id="MobiDB-lite"/>
    </source>
</evidence>
<organism evidence="4 5">
    <name type="scientific">Roseospira goensis</name>
    <dbReference type="NCBI Taxonomy" id="391922"/>
    <lineage>
        <taxon>Bacteria</taxon>
        <taxon>Pseudomonadati</taxon>
        <taxon>Pseudomonadota</taxon>
        <taxon>Alphaproteobacteria</taxon>
        <taxon>Rhodospirillales</taxon>
        <taxon>Rhodospirillaceae</taxon>
        <taxon>Roseospira</taxon>
    </lineage>
</organism>
<evidence type="ECO:0000256" key="1">
    <source>
        <dbReference type="RuleBase" id="RU004003"/>
    </source>
</evidence>
<evidence type="ECO:0000259" key="3">
    <source>
        <dbReference type="PROSITE" id="PS50914"/>
    </source>
</evidence>
<evidence type="ECO:0000313" key="4">
    <source>
        <dbReference type="EMBL" id="MBB4287088.1"/>
    </source>
</evidence>
<feature type="region of interest" description="Disordered" evidence="2">
    <location>
        <begin position="56"/>
        <end position="200"/>
    </location>
</feature>
<feature type="domain" description="BON" evidence="3">
    <location>
        <begin position="300"/>
        <end position="370"/>
    </location>
</feature>
<protein>
    <submittedName>
        <fullName evidence="4">Pilus assembly protein CpaC</fullName>
    </submittedName>
</protein>
<dbReference type="PANTHER" id="PTHR30332:SF17">
    <property type="entry name" value="TYPE IV PILIATION SYSTEM PROTEIN DR_0774-RELATED"/>
    <property type="match status" value="1"/>
</dbReference>
<dbReference type="InterPro" id="IPR007055">
    <property type="entry name" value="BON_dom"/>
</dbReference>
<accession>A0A7W6S1D1</accession>
<dbReference type="Proteomes" id="UP000555728">
    <property type="component" value="Unassembled WGS sequence"/>
</dbReference>
<feature type="compositionally biased region" description="Basic and acidic residues" evidence="2">
    <location>
        <begin position="184"/>
        <end position="193"/>
    </location>
</feature>
<dbReference type="PROSITE" id="PS50914">
    <property type="entry name" value="BON"/>
    <property type="match status" value="1"/>
</dbReference>
<dbReference type="AlphaFoldDB" id="A0A7W6S1D1"/>
<keyword evidence="5" id="KW-1185">Reference proteome</keyword>
<dbReference type="InterPro" id="IPR001775">
    <property type="entry name" value="GspD/PilQ"/>
</dbReference>
<comment type="caution">
    <text evidence="4">The sequence shown here is derived from an EMBL/GenBank/DDBJ whole genome shotgun (WGS) entry which is preliminary data.</text>
</comment>
<dbReference type="PRINTS" id="PR00811">
    <property type="entry name" value="BCTERIALGSPD"/>
</dbReference>
<dbReference type="InterPro" id="IPR032789">
    <property type="entry name" value="T2SS-T3SS_pil_N"/>
</dbReference>
<name>A0A7W6S1D1_9PROT</name>
<dbReference type="GO" id="GO:0015627">
    <property type="term" value="C:type II protein secretion system complex"/>
    <property type="evidence" value="ECO:0007669"/>
    <property type="project" value="TreeGrafter"/>
</dbReference>
<comment type="similarity">
    <text evidence="1">Belongs to the bacterial secretin family.</text>
</comment>
<proteinExistence type="inferred from homology"/>
<dbReference type="Pfam" id="PF04972">
    <property type="entry name" value="BON"/>
    <property type="match status" value="1"/>
</dbReference>
<dbReference type="EMBL" id="JACIGI010000027">
    <property type="protein sequence ID" value="MBB4287088.1"/>
    <property type="molecule type" value="Genomic_DNA"/>
</dbReference>
<feature type="compositionally biased region" description="Low complexity" evidence="2">
    <location>
        <begin position="120"/>
        <end position="136"/>
    </location>
</feature>
<dbReference type="PANTHER" id="PTHR30332">
    <property type="entry name" value="PROBABLE GENERAL SECRETION PATHWAY PROTEIN D"/>
    <property type="match status" value="1"/>
</dbReference>
<dbReference type="Pfam" id="PF00263">
    <property type="entry name" value="Secretin"/>
    <property type="match status" value="1"/>
</dbReference>
<dbReference type="Pfam" id="PF13629">
    <property type="entry name" value="T2SS-T3SS_pil_N"/>
    <property type="match status" value="1"/>
</dbReference>
<sequence>MRPTRGGQVRPTARRAAVALGVAVGLGLLAPGLLAPGPSSLGGGAVRAQEAGRGTWMGTLEPLPPGMARQAAPAPAPAPTSTPARSAPAPAPAASGPGTATSGAGPGGAVSFDPLPPPASSARRAPSAAALAEPSAQATPGPLLPSDDRGAAGLGPNTMPLPPASARPVGTPGSVGDEGPLEAGPDRAPREDAAEAATAPPERAVIRARPVVEPAVTPGREPPRETVSRGVFRQGNRIIATVGRAVQLELDRPVATIVVGDPEIVSDVLAEPTRVFLVGKTAGATNVFLRDEDGRVIEMYEMTVKADMDGLREALAAVLPESRLKITPTQGGVVLTGQVRSAVEAANAERVAGQFVGSDGAVVNSLNIAGDQQVLLRVRVSEMNRTARKFLATDTNFDVGRGGDALFRTVPFFNNITGTTIERAGTIGAGLAITAPTGALLINELGIDDITFSTLEDKGLVRLLAEPALTAISGETANFLVGGEFPVPVGRDDDGRIIIEFKDFGVKLSFTPVVLSDNQISLRINTEVSRLSEENSLLLDGLVIPGLSTRRAESTVMLPSGGSLMIAGLLQTEDRNAIQGIPGLMDLPVLGALFRSQDFQNERSELVVTVEAFKVRPRQFGPEFVLPTDGFRPADDLDIYLLGRLHDRYSGGGGPPVMVGAPFGYIME</sequence>
<feature type="compositionally biased region" description="Low complexity" evidence="2">
    <location>
        <begin position="81"/>
        <end position="103"/>
    </location>
</feature>
<dbReference type="RefSeq" id="WP_184436492.1">
    <property type="nucleotide sequence ID" value="NZ_JACIGI010000027.1"/>
</dbReference>
<gene>
    <name evidence="4" type="ORF">GGD88_002832</name>
</gene>